<proteinExistence type="predicted"/>
<evidence type="ECO:0000313" key="3">
    <source>
        <dbReference type="Proteomes" id="UP000253816"/>
    </source>
</evidence>
<dbReference type="Proteomes" id="UP000253816">
    <property type="component" value="Unassembled WGS sequence"/>
</dbReference>
<comment type="caution">
    <text evidence="2">The sequence shown here is derived from an EMBL/GenBank/DDBJ whole genome shotgun (WGS) entry which is preliminary data.</text>
</comment>
<protein>
    <submittedName>
        <fullName evidence="2">Uncharacterized protein</fullName>
    </submittedName>
</protein>
<dbReference type="RefSeq" id="WP_114544603.1">
    <property type="nucleotide sequence ID" value="NZ_QQBG01000026.1"/>
</dbReference>
<name>A0A369KCN0_9BACT</name>
<accession>A0A369KCN0</accession>
<reference evidence="2 3" key="1">
    <citation type="submission" date="2018-07" db="EMBL/GenBank/DDBJ databases">
        <title>Comparative genomics of the Candidatus Parilichlamydiaceae reveals evidence of convergent evolution and genome reduction in the phylum Chlamydiae.</title>
        <authorList>
            <person name="Taylor-Brown A."/>
            <person name="Polkinghorne A."/>
        </authorList>
    </citation>
    <scope>NUCLEOTIDE SEQUENCE [LARGE SCALE GENOMIC DNA]</scope>
    <source>
        <strain evidence="2 3">Hat2</strain>
    </source>
</reference>
<keyword evidence="1" id="KW-1133">Transmembrane helix</keyword>
<feature type="transmembrane region" description="Helical" evidence="1">
    <location>
        <begin position="127"/>
        <end position="145"/>
    </location>
</feature>
<keyword evidence="1" id="KW-0472">Membrane</keyword>
<gene>
    <name evidence="2" type="ORF">HAT2_00690</name>
</gene>
<sequence>MSSLLHGVSSVSFSSSWSNAFSTGSQSSLWLDLHAVFSRHANQFLNWATFSLPGQAEEAGSILGNISFRGVACQLIQTAQCLAPALLKFGMGLSKFVLETTALMVVIVCVFVLFYFLASWICCFVEILIKVCSLAFNIIFGFLFAGSQPPEQKTPDTPPGETTLILAHRRPQN</sequence>
<keyword evidence="3" id="KW-1185">Reference proteome</keyword>
<organism evidence="2 3">
    <name type="scientific">Candidatus Similichlamydia laticola</name>
    <dbReference type="NCBI Taxonomy" id="2170265"/>
    <lineage>
        <taxon>Bacteria</taxon>
        <taxon>Pseudomonadati</taxon>
        <taxon>Chlamydiota</taxon>
        <taxon>Chlamydiia</taxon>
        <taxon>Parachlamydiales</taxon>
        <taxon>Candidatus Parilichlamydiaceae</taxon>
        <taxon>Candidatus Similichlamydia</taxon>
    </lineage>
</organism>
<evidence type="ECO:0000313" key="2">
    <source>
        <dbReference type="EMBL" id="RDB31210.1"/>
    </source>
</evidence>
<keyword evidence="1" id="KW-0812">Transmembrane</keyword>
<dbReference type="AlphaFoldDB" id="A0A369KCN0"/>
<feature type="transmembrane region" description="Helical" evidence="1">
    <location>
        <begin position="96"/>
        <end position="121"/>
    </location>
</feature>
<dbReference type="EMBL" id="QQBG01000026">
    <property type="protein sequence ID" value="RDB31210.1"/>
    <property type="molecule type" value="Genomic_DNA"/>
</dbReference>
<evidence type="ECO:0000256" key="1">
    <source>
        <dbReference type="SAM" id="Phobius"/>
    </source>
</evidence>